<evidence type="ECO:0008006" key="3">
    <source>
        <dbReference type="Google" id="ProtNLM"/>
    </source>
</evidence>
<organism evidence="1 2">
    <name type="scientific">Actinoallomurus iriomotensis</name>
    <dbReference type="NCBI Taxonomy" id="478107"/>
    <lineage>
        <taxon>Bacteria</taxon>
        <taxon>Bacillati</taxon>
        <taxon>Actinomycetota</taxon>
        <taxon>Actinomycetes</taxon>
        <taxon>Streptosporangiales</taxon>
        <taxon>Thermomonosporaceae</taxon>
        <taxon>Actinoallomurus</taxon>
    </lineage>
</organism>
<dbReference type="EMBL" id="BSTJ01000009">
    <property type="protein sequence ID" value="GLY78589.1"/>
    <property type="molecule type" value="Genomic_DNA"/>
</dbReference>
<proteinExistence type="predicted"/>
<accession>A0A9W6RMQ9</accession>
<dbReference type="AlphaFoldDB" id="A0A9W6RMQ9"/>
<sequence length="195" mass="20691">MTPGTLVLLHSPLTTASAWGSLPAALGAYDVVVPEVTDDDRPPYAGRYVARAALEITAAGARPPLVLVAHGDAGPLLPPIGAAQRAAHRLVGGYVFLDARLPGPGTSRPYREEEVPVGVTVRQRGGDFLAEEPPMAQDWPDAPCGYLATSDRYQDQVRQARMRGWEVRESLFSHFSAVIDPGATAEALTALISAL</sequence>
<gene>
    <name evidence="1" type="ORF">Airi01_068560</name>
</gene>
<dbReference type="SUPFAM" id="SSF53474">
    <property type="entry name" value="alpha/beta-Hydrolases"/>
    <property type="match status" value="1"/>
</dbReference>
<dbReference type="RefSeq" id="WP_285629447.1">
    <property type="nucleotide sequence ID" value="NZ_BSTJ01000009.1"/>
</dbReference>
<comment type="caution">
    <text evidence="1">The sequence shown here is derived from an EMBL/GenBank/DDBJ whole genome shotgun (WGS) entry which is preliminary data.</text>
</comment>
<reference evidence="1" key="1">
    <citation type="submission" date="2023-03" db="EMBL/GenBank/DDBJ databases">
        <title>Actinoallomurus iriomotensis NBRC 103681.</title>
        <authorList>
            <person name="Ichikawa N."/>
            <person name="Sato H."/>
            <person name="Tonouchi N."/>
        </authorList>
    </citation>
    <scope>NUCLEOTIDE SEQUENCE</scope>
    <source>
        <strain evidence="1">NBRC 103681</strain>
    </source>
</reference>
<dbReference type="Proteomes" id="UP001165135">
    <property type="component" value="Unassembled WGS sequence"/>
</dbReference>
<name>A0A9W6RMQ9_9ACTN</name>
<protein>
    <recommendedName>
        <fullName evidence="3">Alpha/beta hydrolase</fullName>
    </recommendedName>
</protein>
<evidence type="ECO:0000313" key="1">
    <source>
        <dbReference type="EMBL" id="GLY78589.1"/>
    </source>
</evidence>
<evidence type="ECO:0000313" key="2">
    <source>
        <dbReference type="Proteomes" id="UP001165135"/>
    </source>
</evidence>
<dbReference type="InterPro" id="IPR029058">
    <property type="entry name" value="AB_hydrolase_fold"/>
</dbReference>